<keyword evidence="7" id="KW-0862">Zinc</keyword>
<feature type="domain" description="PDZ" evidence="12">
    <location>
        <begin position="128"/>
        <end position="153"/>
    </location>
</feature>
<protein>
    <submittedName>
        <fullName evidence="13">RIP metalloprotease</fullName>
    </submittedName>
</protein>
<organism evidence="13 14">
    <name type="scientific">Paraconexibacter antarcticus</name>
    <dbReference type="NCBI Taxonomy" id="2949664"/>
    <lineage>
        <taxon>Bacteria</taxon>
        <taxon>Bacillati</taxon>
        <taxon>Actinomycetota</taxon>
        <taxon>Thermoleophilia</taxon>
        <taxon>Solirubrobacterales</taxon>
        <taxon>Paraconexibacteraceae</taxon>
        <taxon>Paraconexibacter</taxon>
    </lineage>
</organism>
<keyword evidence="5 11" id="KW-0812">Transmembrane</keyword>
<evidence type="ECO:0000259" key="12">
    <source>
        <dbReference type="PROSITE" id="PS50106"/>
    </source>
</evidence>
<keyword evidence="8 11" id="KW-1133">Transmembrane helix</keyword>
<dbReference type="EMBL" id="CP098502">
    <property type="protein sequence ID" value="UTI62884.1"/>
    <property type="molecule type" value="Genomic_DNA"/>
</dbReference>
<dbReference type="PANTHER" id="PTHR42837">
    <property type="entry name" value="REGULATOR OF SIGMA-E PROTEASE RSEP"/>
    <property type="match status" value="1"/>
</dbReference>
<evidence type="ECO:0000256" key="8">
    <source>
        <dbReference type="ARBA" id="ARBA00022989"/>
    </source>
</evidence>
<feature type="transmembrane region" description="Helical" evidence="11">
    <location>
        <begin position="278"/>
        <end position="301"/>
    </location>
</feature>
<keyword evidence="10 11" id="KW-0472">Membrane</keyword>
<evidence type="ECO:0000256" key="3">
    <source>
        <dbReference type="ARBA" id="ARBA00007931"/>
    </source>
</evidence>
<name>A0ABY5DMS6_9ACTN</name>
<sequence length="360" mass="38790">MSYVLAFAGFAALIVLHELGHFLAAKAVGMRVERFALFFPPLVAKKRWGETEYGIGAIPLGGYVKITGMNPAEDIPPEVAHRAYYRQAPWKRIVVIAAGPIMNIIVAFVILWALFAFQGVATGISQKVDTVNAGSPAAGKLQPGDRIVSIDGQKGDAALFSAAVQSHVCFGIPHKGCQALTPARVVIRRDGARKVLHLTPTYDPGAKRTRLGFAFGIVYDRQGVLEASSSSISGMWRVTKATVSSLGRIFVSSKARKEVSGVVGSYETTRQTISTFGFVDAMNILAIISLSLAIVNLFPFLPLDGGHIFWAIAEKLRGRAVPFDWMEKASVLGFMLVIVLFAIGLTNDIGRLQGQGFGVR</sequence>
<dbReference type="InterPro" id="IPR041489">
    <property type="entry name" value="PDZ_6"/>
</dbReference>
<feature type="transmembrane region" description="Helical" evidence="11">
    <location>
        <begin position="93"/>
        <end position="117"/>
    </location>
</feature>
<gene>
    <name evidence="13" type="ORF">NBH00_16130</name>
</gene>
<dbReference type="Proteomes" id="UP001056035">
    <property type="component" value="Chromosome"/>
</dbReference>
<dbReference type="InterPro" id="IPR004387">
    <property type="entry name" value="Pept_M50_Zn"/>
</dbReference>
<dbReference type="Gene3D" id="2.30.42.10">
    <property type="match status" value="1"/>
</dbReference>
<accession>A0ABY5DMS6</accession>
<evidence type="ECO:0000256" key="1">
    <source>
        <dbReference type="ARBA" id="ARBA00001947"/>
    </source>
</evidence>
<evidence type="ECO:0000256" key="11">
    <source>
        <dbReference type="SAM" id="Phobius"/>
    </source>
</evidence>
<comment type="similarity">
    <text evidence="3">Belongs to the peptidase M50B family.</text>
</comment>
<dbReference type="RefSeq" id="WP_254569619.1">
    <property type="nucleotide sequence ID" value="NZ_CP098502.1"/>
</dbReference>
<keyword evidence="9 13" id="KW-0482">Metalloprotease</keyword>
<proteinExistence type="inferred from homology"/>
<evidence type="ECO:0000313" key="13">
    <source>
        <dbReference type="EMBL" id="UTI62884.1"/>
    </source>
</evidence>
<evidence type="ECO:0000256" key="7">
    <source>
        <dbReference type="ARBA" id="ARBA00022833"/>
    </source>
</evidence>
<evidence type="ECO:0000256" key="5">
    <source>
        <dbReference type="ARBA" id="ARBA00022692"/>
    </source>
</evidence>
<dbReference type="InterPro" id="IPR008915">
    <property type="entry name" value="Peptidase_M50"/>
</dbReference>
<dbReference type="InterPro" id="IPR001478">
    <property type="entry name" value="PDZ"/>
</dbReference>
<dbReference type="SUPFAM" id="SSF50156">
    <property type="entry name" value="PDZ domain-like"/>
    <property type="match status" value="1"/>
</dbReference>
<evidence type="ECO:0000256" key="10">
    <source>
        <dbReference type="ARBA" id="ARBA00023136"/>
    </source>
</evidence>
<keyword evidence="14" id="KW-1185">Reference proteome</keyword>
<evidence type="ECO:0000256" key="4">
    <source>
        <dbReference type="ARBA" id="ARBA00022670"/>
    </source>
</evidence>
<keyword evidence="4" id="KW-0645">Protease</keyword>
<comment type="cofactor">
    <cofactor evidence="1">
        <name>Zn(2+)</name>
        <dbReference type="ChEBI" id="CHEBI:29105"/>
    </cofactor>
</comment>
<dbReference type="PANTHER" id="PTHR42837:SF2">
    <property type="entry name" value="MEMBRANE METALLOPROTEASE ARASP2, CHLOROPLASTIC-RELATED"/>
    <property type="match status" value="1"/>
</dbReference>
<evidence type="ECO:0000256" key="6">
    <source>
        <dbReference type="ARBA" id="ARBA00022801"/>
    </source>
</evidence>
<dbReference type="CDD" id="cd06163">
    <property type="entry name" value="S2P-M50_PDZ_RseP-like"/>
    <property type="match status" value="1"/>
</dbReference>
<reference evidence="13 14" key="1">
    <citation type="submission" date="2022-06" db="EMBL/GenBank/DDBJ databases">
        <title>Paraconexibacter antarcticus.</title>
        <authorList>
            <person name="Kim C.S."/>
        </authorList>
    </citation>
    <scope>NUCLEOTIDE SEQUENCE [LARGE SCALE GENOMIC DNA]</scope>
    <source>
        <strain evidence="13 14">02-257</strain>
    </source>
</reference>
<dbReference type="PROSITE" id="PS50106">
    <property type="entry name" value="PDZ"/>
    <property type="match status" value="1"/>
</dbReference>
<evidence type="ECO:0000256" key="9">
    <source>
        <dbReference type="ARBA" id="ARBA00023049"/>
    </source>
</evidence>
<feature type="transmembrane region" description="Helical" evidence="11">
    <location>
        <begin position="331"/>
        <end position="350"/>
    </location>
</feature>
<keyword evidence="6" id="KW-0378">Hydrolase</keyword>
<evidence type="ECO:0000256" key="2">
    <source>
        <dbReference type="ARBA" id="ARBA00004141"/>
    </source>
</evidence>
<dbReference type="Pfam" id="PF02163">
    <property type="entry name" value="Peptidase_M50"/>
    <property type="match status" value="1"/>
</dbReference>
<dbReference type="Pfam" id="PF17820">
    <property type="entry name" value="PDZ_6"/>
    <property type="match status" value="1"/>
</dbReference>
<comment type="subcellular location">
    <subcellularLocation>
        <location evidence="2">Membrane</location>
        <topology evidence="2">Multi-pass membrane protein</topology>
    </subcellularLocation>
</comment>
<dbReference type="InterPro" id="IPR036034">
    <property type="entry name" value="PDZ_sf"/>
</dbReference>
<evidence type="ECO:0000313" key="14">
    <source>
        <dbReference type="Proteomes" id="UP001056035"/>
    </source>
</evidence>
<dbReference type="GO" id="GO:0008237">
    <property type="term" value="F:metallopeptidase activity"/>
    <property type="evidence" value="ECO:0007669"/>
    <property type="project" value="UniProtKB-KW"/>
</dbReference>